<feature type="non-terminal residue" evidence="11">
    <location>
        <position position="1"/>
    </location>
</feature>
<comment type="subcellular location">
    <subcellularLocation>
        <location evidence="1">Nucleus</location>
    </subcellularLocation>
</comment>
<dbReference type="GO" id="GO:0016887">
    <property type="term" value="F:ATP hydrolysis activity"/>
    <property type="evidence" value="ECO:0007669"/>
    <property type="project" value="InterPro"/>
</dbReference>
<dbReference type="Pfam" id="PF02463">
    <property type="entry name" value="SMC_N"/>
    <property type="match status" value="1"/>
</dbReference>
<evidence type="ECO:0000256" key="5">
    <source>
        <dbReference type="ARBA" id="ARBA00022776"/>
    </source>
</evidence>
<sequence>LHFFRQIIINGFKSYKLQTVVERLDPKHNVVVGRNGSGKSNFFSAIEFVLSDEYNNLRPAQRVGLINKGTSKNRSDSAYVEIVFDHSSASQTTPSPGTETRIRRTISATKDQYTVNGRNATRKEIDELLDTLGLSSCNPYYIVKQGKVSQLTTARPRQLLQLLYDIGGIRVYDEKLKEILKLWQDADKGLQQIHAERTALANRLELLSSQQREQRAFEQLEKKHRVLQSVVLDKKQQCVLAALEAHGQAGQEWKEKQRALLEQKTEAVNRSKVLKQAQKDNESELASAEALKADQATEALRLDRHKTRVDLKMDDLQKELRRLLGLQNSEQEQLEKDNEEIAELQAKLQTLSREWAKVQEQRAALDFDVLMKKQLRSERLNKLRRGEQFATREERDRFLQQEIAYAGKQIESDSKALAEAKRARETLAKELASEKASHERDEAELRELTEQEQHYASQLAQISERLREAKGVLDDLLANEAAQTLELNDCKALIARQEQMLRKKLGPATYQGCKSVRTVLEALCAQGNDDGRAEVAQGYCGRVLDLFHCDKTIYQAVETVAGNKLFYHVVESDRIASEIIALCTRHKLPGEYNFMPLNRLHASKQKYPPDSASVRPLISLLTYDGCYEPVFRHIFGKTLLCEELETAARVAQQYGLCCVTHEGDTVRPGVLSGGYRSPTASTIQARLLLSDLDDKMSQLEDSLKTTVESIPPAARLIKGSELEHTNEARKLERAKQHVESVRERIRAFPERCRKLEAKLSEAGSKIRALETELQLVRAKVDGLRREFATKFDCVLSEEDVRVIEQLDAAIREIERRKHEAFNAQLQAEQAKAKIENRLNTVLLPRRDALVASGGGARCRELKELILQCKREQDAFTLKIDNLQKKMKENEQLILKATERRNKLAAELDRWSEKLKTTEEALSIGDPQQMRHEARKRDLENEARQYAEQIGALGVLPAIDRAYQRMELPTLMKELDRTSKQLKKFGSVNQAATDESTRLSQELSSIDRKLQQLEQSRALHDASIQQLRAQRTDSLERTFDSVRRNFGEIFSKLVPAGCGQLSLQTADLDEAAEGAIERTDHPDGGEPVDRYVGLRLEVSFRGNGELMREMNALSGGQKTLVAIALIFAIQRNKPAPFYLFDEIDQALDAQHRKVIAGEIAALSASSQFITITFRRELLEHAAKYFGVRYRNNMSFIDPVTKQQAYDFIVDAKIQS</sequence>
<dbReference type="EMBL" id="AAAB01008944">
    <property type="protein sequence ID" value="EAL40260.2"/>
    <property type="molecule type" value="Genomic_DNA"/>
</dbReference>
<evidence type="ECO:0000256" key="4">
    <source>
        <dbReference type="ARBA" id="ARBA00022618"/>
    </source>
</evidence>
<dbReference type="KEGG" id="aga:3291777"/>
<dbReference type="Gene3D" id="1.20.1060.20">
    <property type="match status" value="1"/>
</dbReference>
<name>Q5TS71_ANOGA</name>
<dbReference type="Pfam" id="PF06470">
    <property type="entry name" value="SMC_hinge"/>
    <property type="match status" value="1"/>
</dbReference>
<dbReference type="InterPro" id="IPR041741">
    <property type="entry name" value="SMC3_ABC_euk"/>
</dbReference>
<evidence type="ECO:0000313" key="11">
    <source>
        <dbReference type="EMBL" id="EAL40260.2"/>
    </source>
</evidence>
<dbReference type="GO" id="GO:0005694">
    <property type="term" value="C:chromosome"/>
    <property type="evidence" value="ECO:0007669"/>
    <property type="project" value="InterPro"/>
</dbReference>
<keyword evidence="7" id="KW-0539">Nucleus</keyword>
<dbReference type="STRING" id="7165.Q5TS71"/>
<gene>
    <name evidence="11" type="ORF">AgaP_AGAP008672</name>
</gene>
<reference evidence="11" key="1">
    <citation type="journal article" date="2002" name="Science">
        <title>The genome sequence of the malaria mosquito Anopheles gambiae.</title>
        <authorList>
            <person name="Holt R.A."/>
            <person name="Subramanian G.M."/>
            <person name="Halpern A."/>
            <person name="Sutton G.G."/>
            <person name="Charlab R."/>
            <person name="Nusskern D.R."/>
            <person name="Wincker P."/>
            <person name="Clark A.G."/>
            <person name="Ribeiro J.M."/>
            <person name="Wides R."/>
            <person name="Salzberg S.L."/>
            <person name="Loftus B."/>
            <person name="Yandell M."/>
            <person name="Majoros W.H."/>
            <person name="Rusch D.B."/>
            <person name="Lai Z."/>
            <person name="Kraft C.L."/>
            <person name="Abril J.F."/>
            <person name="Anthouard V."/>
            <person name="Arensburger P."/>
            <person name="Atkinson P.W."/>
            <person name="Baden H."/>
            <person name="de Berardinis V."/>
            <person name="Baldwin D."/>
            <person name="Benes V."/>
            <person name="Biedler J."/>
            <person name="Blass C."/>
            <person name="Bolanos R."/>
            <person name="Boscus D."/>
            <person name="Barnstead M."/>
            <person name="Cai S."/>
            <person name="Center A."/>
            <person name="Chaturverdi K."/>
            <person name="Christophides G.K."/>
            <person name="Chrystal M.A."/>
            <person name="Clamp M."/>
            <person name="Cravchik A."/>
            <person name="Curwen V."/>
            <person name="Dana A."/>
            <person name="Delcher A."/>
            <person name="Dew I."/>
            <person name="Evans C.A."/>
            <person name="Flanigan M."/>
            <person name="Grundschober-Freimoser A."/>
            <person name="Friedli L."/>
            <person name="Gu Z."/>
            <person name="Guan P."/>
            <person name="Guigo R."/>
            <person name="Hillenmeyer M.E."/>
            <person name="Hladun S.L."/>
            <person name="Hogan J.R."/>
            <person name="Hong Y.S."/>
            <person name="Hoover J."/>
            <person name="Jaillon O."/>
            <person name="Ke Z."/>
            <person name="Kodira C."/>
            <person name="Kokoza E."/>
            <person name="Koutsos A."/>
            <person name="Letunic I."/>
            <person name="Levitsky A."/>
            <person name="Liang Y."/>
            <person name="Lin J.J."/>
            <person name="Lobo N.F."/>
            <person name="Lopez J.R."/>
            <person name="Malek J.A."/>
            <person name="McIntosh T.C."/>
            <person name="Meister S."/>
            <person name="Miller J."/>
            <person name="Mobarry C."/>
            <person name="Mongin E."/>
            <person name="Murphy S.D."/>
            <person name="O'Brochta D.A."/>
            <person name="Pfannkoch C."/>
            <person name="Qi R."/>
            <person name="Regier M.A."/>
            <person name="Remington K."/>
            <person name="Shao H."/>
            <person name="Sharakhova M.V."/>
            <person name="Sitter C.D."/>
            <person name="Shetty J."/>
            <person name="Smith T.J."/>
            <person name="Strong R."/>
            <person name="Sun J."/>
            <person name="Thomasova D."/>
            <person name="Ton L.Q."/>
            <person name="Topalis P."/>
            <person name="Tu Z."/>
            <person name="Unger M.F."/>
            <person name="Walenz B."/>
            <person name="Wang A."/>
            <person name="Wang J."/>
            <person name="Wang M."/>
            <person name="Wang X."/>
            <person name="Woodford K.J."/>
            <person name="Wortman J.R."/>
            <person name="Wu M."/>
            <person name="Yao A."/>
            <person name="Zdobnov E.M."/>
            <person name="Zhang H."/>
            <person name="Zhao Q."/>
            <person name="Zhao S."/>
            <person name="Zhu S.C."/>
            <person name="Zhimulev I."/>
            <person name="Coluzzi M."/>
            <person name="della Torre A."/>
            <person name="Roth C.W."/>
            <person name="Louis C."/>
            <person name="Kalush F."/>
            <person name="Mural R.J."/>
            <person name="Myers E.W."/>
            <person name="Adams M.D."/>
            <person name="Smith H.O."/>
            <person name="Broder S."/>
            <person name="Gardner M.J."/>
            <person name="Fraser C.M."/>
            <person name="Birney E."/>
            <person name="Bork P."/>
            <person name="Brey P.T."/>
            <person name="Venter J.C."/>
            <person name="Weissenbach J."/>
            <person name="Kafatos F.C."/>
            <person name="Collins F.H."/>
            <person name="Hoffman S.L."/>
        </authorList>
    </citation>
    <scope>NUCLEOTIDE SEQUENCE [LARGE SCALE GENOMIC DNA]</scope>
    <source>
        <strain evidence="11">PEST</strain>
    </source>
</reference>
<dbReference type="GO" id="GO:0051301">
    <property type="term" value="P:cell division"/>
    <property type="evidence" value="ECO:0007669"/>
    <property type="project" value="UniProtKB-KW"/>
</dbReference>
<evidence type="ECO:0000256" key="8">
    <source>
        <dbReference type="ARBA" id="ARBA00023306"/>
    </source>
</evidence>
<dbReference type="Gene3D" id="3.40.50.300">
    <property type="entry name" value="P-loop containing nucleotide triphosphate hydrolases"/>
    <property type="match status" value="2"/>
</dbReference>
<evidence type="ECO:0000256" key="7">
    <source>
        <dbReference type="ARBA" id="ARBA00023242"/>
    </source>
</evidence>
<keyword evidence="8" id="KW-0131">Cell cycle</keyword>
<dbReference type="PhylomeDB" id="Q5TS71"/>
<dbReference type="GO" id="GO:0051276">
    <property type="term" value="P:chromosome organization"/>
    <property type="evidence" value="ECO:0007669"/>
    <property type="project" value="InterPro"/>
</dbReference>
<feature type="coiled-coil region" evidence="9">
    <location>
        <begin position="879"/>
        <end position="948"/>
    </location>
</feature>
<dbReference type="InterPro" id="IPR036277">
    <property type="entry name" value="SMC_hinge_sf"/>
</dbReference>
<dbReference type="VEuPathDB" id="VectorBase:AGAP008672"/>
<dbReference type="SUPFAM" id="SSF52540">
    <property type="entry name" value="P-loop containing nucleoside triphosphate hydrolases"/>
    <property type="match status" value="2"/>
</dbReference>
<dbReference type="VEuPathDB" id="VectorBase:AGAMI1_014685"/>
<comment type="similarity">
    <text evidence="2">Belongs to the SMC family. SMC3 subfamily.</text>
</comment>
<dbReference type="GO" id="GO:0005634">
    <property type="term" value="C:nucleus"/>
    <property type="evidence" value="ECO:0007669"/>
    <property type="project" value="UniProtKB-SubCell"/>
</dbReference>
<dbReference type="Gene3D" id="3.30.70.1620">
    <property type="match status" value="1"/>
</dbReference>
<dbReference type="InterPro" id="IPR010935">
    <property type="entry name" value="SMC_hinge"/>
</dbReference>
<dbReference type="eggNOG" id="KOG0964">
    <property type="taxonomic scope" value="Eukaryota"/>
</dbReference>
<dbReference type="SMART" id="SM00968">
    <property type="entry name" value="SMC_hinge"/>
    <property type="match status" value="1"/>
</dbReference>
<accession>Q5TS71</accession>
<dbReference type="HOGENOM" id="CLU_001042_5_0_1"/>
<dbReference type="CDD" id="cd03272">
    <property type="entry name" value="ABC_SMC3_euk"/>
    <property type="match status" value="1"/>
</dbReference>
<evidence type="ECO:0000256" key="6">
    <source>
        <dbReference type="ARBA" id="ARBA00023054"/>
    </source>
</evidence>
<organism evidence="11">
    <name type="scientific">Anopheles gambiae</name>
    <name type="common">African malaria mosquito</name>
    <dbReference type="NCBI Taxonomy" id="7165"/>
    <lineage>
        <taxon>Eukaryota</taxon>
        <taxon>Metazoa</taxon>
        <taxon>Ecdysozoa</taxon>
        <taxon>Arthropoda</taxon>
        <taxon>Hexapoda</taxon>
        <taxon>Insecta</taxon>
        <taxon>Pterygota</taxon>
        <taxon>Neoptera</taxon>
        <taxon>Endopterygota</taxon>
        <taxon>Diptera</taxon>
        <taxon>Nematocera</taxon>
        <taxon>Culicoidea</taxon>
        <taxon>Culicidae</taxon>
        <taxon>Anophelinae</taxon>
        <taxon>Anopheles</taxon>
    </lineage>
</organism>
<evidence type="ECO:0000259" key="10">
    <source>
        <dbReference type="SMART" id="SM00968"/>
    </source>
</evidence>
<dbReference type="PaxDb" id="7165-AGAP008672-PA"/>
<dbReference type="InterPro" id="IPR024704">
    <property type="entry name" value="SMC"/>
</dbReference>
<evidence type="ECO:0000256" key="1">
    <source>
        <dbReference type="ARBA" id="ARBA00004123"/>
    </source>
</evidence>
<dbReference type="GO" id="GO:0005524">
    <property type="term" value="F:ATP binding"/>
    <property type="evidence" value="ECO:0007669"/>
    <property type="project" value="InterPro"/>
</dbReference>
<protein>
    <recommendedName>
        <fullName evidence="3">Structural maintenance of chromosomes protein 3</fullName>
    </recommendedName>
</protein>
<dbReference type="SUPFAM" id="SSF75553">
    <property type="entry name" value="Smc hinge domain"/>
    <property type="match status" value="1"/>
</dbReference>
<dbReference type="PIRSF" id="PIRSF005719">
    <property type="entry name" value="SMC"/>
    <property type="match status" value="1"/>
</dbReference>
<reference evidence="11" key="2">
    <citation type="submission" date="2002-03" db="EMBL/GenBank/DDBJ databases">
        <authorList>
            <consortium name="The Anopheles Genome Sequencing Consortium"/>
        </authorList>
    </citation>
    <scope>NUCLEOTIDE SEQUENCE</scope>
    <source>
        <strain evidence="11">PEST</strain>
    </source>
</reference>
<evidence type="ECO:0000256" key="9">
    <source>
        <dbReference type="SAM" id="Coils"/>
    </source>
</evidence>
<reference evidence="11" key="4">
    <citation type="journal article" date="2007" name="Genome Biol.">
        <title>Update of the Anopheles gambiae PEST genome assembly.</title>
        <authorList>
            <person name="Sharakhova M.V."/>
            <person name="Hammond M.P."/>
            <person name="Lobo N.F."/>
            <person name="Krzywinski J."/>
            <person name="Unger M.F."/>
            <person name="Hillenmeyer M.E."/>
            <person name="Bruggner R.V."/>
            <person name="Birney E."/>
            <person name="Collins F.H."/>
        </authorList>
    </citation>
    <scope>NUCLEOTIDE SEQUENCE</scope>
    <source>
        <strain evidence="11">PEST</strain>
    </source>
</reference>
<evidence type="ECO:0000256" key="3">
    <source>
        <dbReference type="ARBA" id="ARBA00018690"/>
    </source>
</evidence>
<feature type="domain" description="SMC hinge" evidence="10">
    <location>
        <begin position="537"/>
        <end position="651"/>
    </location>
</feature>
<feature type="coiled-coil region" evidence="9">
    <location>
        <begin position="410"/>
        <end position="479"/>
    </location>
</feature>
<keyword evidence="5" id="KW-0498">Mitosis</keyword>
<proteinExistence type="inferred from homology"/>
<dbReference type="InterPro" id="IPR003395">
    <property type="entry name" value="RecF/RecN/SMC_N"/>
</dbReference>
<dbReference type="AlphaFoldDB" id="Q5TS71"/>
<feature type="coiled-coil region" evidence="9">
    <location>
        <begin position="752"/>
        <end position="823"/>
    </location>
</feature>
<feature type="coiled-coil region" evidence="9">
    <location>
        <begin position="274"/>
        <end position="361"/>
    </location>
</feature>
<feature type="coiled-coil region" evidence="9">
    <location>
        <begin position="995"/>
        <end position="1029"/>
    </location>
</feature>
<reference evidence="11" key="5">
    <citation type="submission" date="2011-05" db="EMBL/GenBank/DDBJ databases">
        <authorList>
            <consortium name="VectorBase"/>
        </authorList>
    </citation>
    <scope>NUCLEOTIDE SEQUENCE</scope>
    <source>
        <strain evidence="11">PEST</strain>
    </source>
</reference>
<reference evidence="11" key="3">
    <citation type="journal article" date="2004" name="Trends Parasitol.">
        <title>The Anopheles gambiae genome: an update.</title>
        <authorList>
            <person name="Mongin E."/>
            <person name="Louis C."/>
            <person name="Holt R.A."/>
            <person name="Birney E."/>
            <person name="Collins F.H."/>
        </authorList>
    </citation>
    <scope>NUCLEOTIDE SEQUENCE</scope>
    <source>
        <strain evidence="11">PEST</strain>
    </source>
</reference>
<dbReference type="InterPro" id="IPR027417">
    <property type="entry name" value="P-loop_NTPase"/>
</dbReference>
<dbReference type="PANTHER" id="PTHR43977">
    <property type="entry name" value="STRUCTURAL MAINTENANCE OF CHROMOSOMES PROTEIN 3"/>
    <property type="match status" value="1"/>
</dbReference>
<keyword evidence="4" id="KW-0132">Cell division</keyword>
<comment type="caution">
    <text evidence="11">The sequence shown here is derived from an EMBL/GenBank/DDBJ whole genome shotgun (WGS) entry which is preliminary data.</text>
</comment>
<evidence type="ECO:0000256" key="2">
    <source>
        <dbReference type="ARBA" id="ARBA00005917"/>
    </source>
</evidence>
<keyword evidence="6 9" id="KW-0175">Coiled coil</keyword>